<feature type="transmembrane region" description="Helical" evidence="1">
    <location>
        <begin position="30"/>
        <end position="48"/>
    </location>
</feature>
<keyword evidence="3" id="KW-1185">Reference proteome</keyword>
<dbReference type="RefSeq" id="WP_149200645.1">
    <property type="nucleotide sequence ID" value="NZ_BSOV01000026.1"/>
</dbReference>
<dbReference type="KEGG" id="aoz:HUE56_23770"/>
<feature type="transmembrane region" description="Helical" evidence="1">
    <location>
        <begin position="149"/>
        <end position="167"/>
    </location>
</feature>
<keyword evidence="1" id="KW-0812">Transmembrane</keyword>
<geneLocation type="plasmid" evidence="2 3">
    <name>unnamed5</name>
</geneLocation>
<proteinExistence type="predicted"/>
<feature type="transmembrane region" description="Helical" evidence="1">
    <location>
        <begin position="100"/>
        <end position="117"/>
    </location>
</feature>
<feature type="transmembrane region" description="Helical" evidence="1">
    <location>
        <begin position="205"/>
        <end position="222"/>
    </location>
</feature>
<sequence length="349" mass="38075">MSDSLSQRLDAIHSMLSAGHRNLRIERHTLVLWGLTGAALLLFSDRILTPAQFADVAQQAVAWLLLLTLSLGGVAVLDWHLTRRVKRERDEAWSFIHRQVLKVWWLLVALGILMTFATFFFGGGYMVCAAWVVLIGLGLYVHGLFSEELLEWIGVLTILTGIASLVYRLDYTIIRLIAASVFGLGLPLLALMLDRGRARPSWHRMAQSAVWMLVVLGVPLALRHHGDFGAPADAPALSLDAFRKGAGAVGRHVLTLPAGTPVPVEIRVNGNIFRNDPATTLPLTLSKPVELVLENGVPTGDARFDGEPWMRGTVGLWLHVPKLDGDLTPDGGPVVRAVVNANTMAAPRP</sequence>
<keyword evidence="2" id="KW-0614">Plasmid</keyword>
<feature type="transmembrane region" description="Helical" evidence="1">
    <location>
        <begin position="173"/>
        <end position="193"/>
    </location>
</feature>
<dbReference type="OrthoDB" id="9157325at2"/>
<feature type="transmembrane region" description="Helical" evidence="1">
    <location>
        <begin position="123"/>
        <end position="142"/>
    </location>
</feature>
<keyword evidence="1" id="KW-0472">Membrane</keyword>
<name>A0A6N1AQD5_9PROT</name>
<protein>
    <submittedName>
        <fullName evidence="2">MFS transporter permease</fullName>
    </submittedName>
</protein>
<dbReference type="Proteomes" id="UP000509702">
    <property type="component" value="Plasmid unnamed5"/>
</dbReference>
<feature type="transmembrane region" description="Helical" evidence="1">
    <location>
        <begin position="60"/>
        <end position="79"/>
    </location>
</feature>
<gene>
    <name evidence="2" type="ORF">HUE56_23770</name>
</gene>
<organism evidence="2 3">
    <name type="scientific">Azospirillum oryzae</name>
    <dbReference type="NCBI Taxonomy" id="286727"/>
    <lineage>
        <taxon>Bacteria</taxon>
        <taxon>Pseudomonadati</taxon>
        <taxon>Pseudomonadota</taxon>
        <taxon>Alphaproteobacteria</taxon>
        <taxon>Rhodospirillales</taxon>
        <taxon>Azospirillaceae</taxon>
        <taxon>Azospirillum</taxon>
    </lineage>
</organism>
<evidence type="ECO:0000313" key="3">
    <source>
        <dbReference type="Proteomes" id="UP000509702"/>
    </source>
</evidence>
<dbReference type="AlphaFoldDB" id="A0A6N1AQD5"/>
<evidence type="ECO:0000256" key="1">
    <source>
        <dbReference type="SAM" id="Phobius"/>
    </source>
</evidence>
<dbReference type="EMBL" id="CP054620">
    <property type="protein sequence ID" value="QKS53518.1"/>
    <property type="molecule type" value="Genomic_DNA"/>
</dbReference>
<keyword evidence="1" id="KW-1133">Transmembrane helix</keyword>
<evidence type="ECO:0000313" key="2">
    <source>
        <dbReference type="EMBL" id="QKS53518.1"/>
    </source>
</evidence>
<accession>A0A6N1AQD5</accession>
<reference evidence="2 3" key="1">
    <citation type="submission" date="2020-06" db="EMBL/GenBank/DDBJ databases">
        <title>Complete genome of Azosprillum oryzae KACC14407.</title>
        <authorList>
            <person name="Kim M."/>
            <person name="Park Y.-J."/>
            <person name="Shin J.-H."/>
        </authorList>
    </citation>
    <scope>NUCLEOTIDE SEQUENCE [LARGE SCALE GENOMIC DNA]</scope>
    <source>
        <strain evidence="2 3">KACC 14407</strain>
        <plasmid evidence="2 3">unnamed5</plasmid>
    </source>
</reference>